<accession>A0ABM8W6Z7</accession>
<reference evidence="2 3" key="1">
    <citation type="submission" date="2021-06" db="EMBL/GenBank/DDBJ databases">
        <authorList>
            <person name="Kallberg Y."/>
            <person name="Tangrot J."/>
            <person name="Rosling A."/>
        </authorList>
    </citation>
    <scope>NUCLEOTIDE SEQUENCE [LARGE SCALE GENOMIC DNA]</scope>
    <source>
        <strain evidence="2 3">120-4 pot B 10/14</strain>
    </source>
</reference>
<comment type="caution">
    <text evidence="2">The sequence shown here is derived from an EMBL/GenBank/DDBJ whole genome shotgun (WGS) entry which is preliminary data.</text>
</comment>
<sequence length="104" mass="12181">MSRPRSSSQLNTRTLHPFWNNCTKEIFEEVVVTRKDRLCRFAYKLVEWILGKNSTKIMVLSSDNIDDTKSKIKNLKDTDVSNPRRKRKTKKVNGNHEMNIQQGS</sequence>
<proteinExistence type="predicted"/>
<name>A0ABM8W6Z7_GIGMA</name>
<feature type="region of interest" description="Disordered" evidence="1">
    <location>
        <begin position="74"/>
        <end position="104"/>
    </location>
</feature>
<feature type="compositionally biased region" description="Basic residues" evidence="1">
    <location>
        <begin position="83"/>
        <end position="93"/>
    </location>
</feature>
<evidence type="ECO:0000256" key="1">
    <source>
        <dbReference type="SAM" id="MobiDB-lite"/>
    </source>
</evidence>
<keyword evidence="3" id="KW-1185">Reference proteome</keyword>
<evidence type="ECO:0000313" key="2">
    <source>
        <dbReference type="EMBL" id="CAG8541836.1"/>
    </source>
</evidence>
<protein>
    <submittedName>
        <fullName evidence="2">33008_t:CDS:1</fullName>
    </submittedName>
</protein>
<dbReference type="EMBL" id="CAJVQB010001586">
    <property type="protein sequence ID" value="CAG8541836.1"/>
    <property type="molecule type" value="Genomic_DNA"/>
</dbReference>
<dbReference type="Proteomes" id="UP000789901">
    <property type="component" value="Unassembled WGS sequence"/>
</dbReference>
<gene>
    <name evidence="2" type="ORF">GMARGA_LOCUS4121</name>
</gene>
<organism evidence="2 3">
    <name type="scientific">Gigaspora margarita</name>
    <dbReference type="NCBI Taxonomy" id="4874"/>
    <lineage>
        <taxon>Eukaryota</taxon>
        <taxon>Fungi</taxon>
        <taxon>Fungi incertae sedis</taxon>
        <taxon>Mucoromycota</taxon>
        <taxon>Glomeromycotina</taxon>
        <taxon>Glomeromycetes</taxon>
        <taxon>Diversisporales</taxon>
        <taxon>Gigasporaceae</taxon>
        <taxon>Gigaspora</taxon>
    </lineage>
</organism>
<evidence type="ECO:0000313" key="3">
    <source>
        <dbReference type="Proteomes" id="UP000789901"/>
    </source>
</evidence>